<keyword evidence="4" id="KW-1003">Cell membrane</keyword>
<evidence type="ECO:0000256" key="9">
    <source>
        <dbReference type="ARBA" id="ARBA00023180"/>
    </source>
</evidence>
<accession>A0A8B7AD84</accession>
<dbReference type="CDD" id="cd21029">
    <property type="entry name" value="IgC1_CD1"/>
    <property type="match status" value="1"/>
</dbReference>
<dbReference type="GO" id="GO:0048006">
    <property type="term" value="P:antigen processing and presentation, endogenous lipid antigen via MHC class Ib"/>
    <property type="evidence" value="ECO:0007669"/>
    <property type="project" value="TreeGrafter"/>
</dbReference>
<keyword evidence="6" id="KW-0967">Endosome</keyword>
<reference evidence="17" key="1">
    <citation type="submission" date="2025-08" db="UniProtKB">
        <authorList>
            <consortium name="RefSeq"/>
        </authorList>
    </citation>
    <scope>IDENTIFICATION</scope>
</reference>
<evidence type="ECO:0000256" key="8">
    <source>
        <dbReference type="ARBA" id="ARBA00023136"/>
    </source>
</evidence>
<comment type="function">
    <text evidence="12">Antigen-presenting protein that binds self and non-self glycolipids and presents them to T-cell receptors on natural killer T-cells.</text>
</comment>
<dbReference type="GO" id="GO:0009897">
    <property type="term" value="C:external side of plasma membrane"/>
    <property type="evidence" value="ECO:0007669"/>
    <property type="project" value="TreeGrafter"/>
</dbReference>
<dbReference type="InterPro" id="IPR037055">
    <property type="entry name" value="MHC_I-like_Ag-recog_sf"/>
</dbReference>
<dbReference type="GO" id="GO:0048007">
    <property type="term" value="P:antigen processing and presentation, exogenous lipid antigen via MHC class Ib"/>
    <property type="evidence" value="ECO:0007669"/>
    <property type="project" value="TreeGrafter"/>
</dbReference>
<proteinExistence type="predicted"/>
<evidence type="ECO:0000313" key="16">
    <source>
        <dbReference type="Proteomes" id="UP000694850"/>
    </source>
</evidence>
<dbReference type="Gene3D" id="3.30.500.10">
    <property type="entry name" value="MHC class I-like antigen recognition-like"/>
    <property type="match status" value="1"/>
</dbReference>
<evidence type="ECO:0000256" key="3">
    <source>
        <dbReference type="ARBA" id="ARBA00004656"/>
    </source>
</evidence>
<keyword evidence="13" id="KW-1133">Transmembrane helix</keyword>
<dbReference type="InterPro" id="IPR007110">
    <property type="entry name" value="Ig-like_dom"/>
</dbReference>
<dbReference type="InterPro" id="IPR011161">
    <property type="entry name" value="MHC_I-like_Ag-recog"/>
</dbReference>
<protein>
    <submittedName>
        <fullName evidence="17">Antigen-presenting glycoprotein CD1d</fullName>
    </submittedName>
</protein>
<feature type="transmembrane region" description="Helical" evidence="13">
    <location>
        <begin position="304"/>
        <end position="326"/>
    </location>
</feature>
<organism evidence="16 17">
    <name type="scientific">Orycteropus afer afer</name>
    <dbReference type="NCBI Taxonomy" id="1230840"/>
    <lineage>
        <taxon>Eukaryota</taxon>
        <taxon>Metazoa</taxon>
        <taxon>Chordata</taxon>
        <taxon>Craniata</taxon>
        <taxon>Vertebrata</taxon>
        <taxon>Euteleostomi</taxon>
        <taxon>Mammalia</taxon>
        <taxon>Eutheria</taxon>
        <taxon>Afrotheria</taxon>
        <taxon>Tubulidentata</taxon>
        <taxon>Orycteropodidae</taxon>
        <taxon>Orycteropus</taxon>
    </lineage>
</organism>
<dbReference type="GO" id="GO:0030884">
    <property type="term" value="F:exogenous lipid antigen binding"/>
    <property type="evidence" value="ECO:0007669"/>
    <property type="project" value="TreeGrafter"/>
</dbReference>
<dbReference type="InterPro" id="IPR013783">
    <property type="entry name" value="Ig-like_fold"/>
</dbReference>
<feature type="signal peptide" evidence="14">
    <location>
        <begin position="1"/>
        <end position="17"/>
    </location>
</feature>
<keyword evidence="11" id="KW-0393">Immunoglobulin domain</keyword>
<keyword evidence="8 13" id="KW-0472">Membrane</keyword>
<dbReference type="InterPro" id="IPR011162">
    <property type="entry name" value="MHC_I/II-like_Ag-recog"/>
</dbReference>
<dbReference type="SUPFAM" id="SSF48726">
    <property type="entry name" value="Immunoglobulin"/>
    <property type="match status" value="1"/>
</dbReference>
<dbReference type="InterPro" id="IPR003597">
    <property type="entry name" value="Ig_C1-set"/>
</dbReference>
<dbReference type="RefSeq" id="XP_007945944.1">
    <property type="nucleotide sequence ID" value="XM_007947753.1"/>
</dbReference>
<dbReference type="PANTHER" id="PTHR16675">
    <property type="entry name" value="MHC CLASS I-RELATED"/>
    <property type="match status" value="1"/>
</dbReference>
<evidence type="ECO:0000256" key="1">
    <source>
        <dbReference type="ARBA" id="ARBA00004251"/>
    </source>
</evidence>
<dbReference type="GO" id="GO:0005765">
    <property type="term" value="C:lysosomal membrane"/>
    <property type="evidence" value="ECO:0007669"/>
    <property type="project" value="UniProtKB-SubCell"/>
</dbReference>
<dbReference type="Pfam" id="PF07654">
    <property type="entry name" value="C1-set"/>
    <property type="match status" value="1"/>
</dbReference>
<dbReference type="Proteomes" id="UP000694850">
    <property type="component" value="Unplaced"/>
</dbReference>
<dbReference type="AlphaFoldDB" id="A0A8B7AD84"/>
<dbReference type="GO" id="GO:0005615">
    <property type="term" value="C:extracellular space"/>
    <property type="evidence" value="ECO:0007669"/>
    <property type="project" value="TreeGrafter"/>
</dbReference>
<dbReference type="PANTHER" id="PTHR16675:SF175">
    <property type="entry name" value="ANTIGEN-PRESENTING GLYCOPROTEIN CD1D"/>
    <property type="match status" value="1"/>
</dbReference>
<dbReference type="CTD" id="912"/>
<evidence type="ECO:0000256" key="6">
    <source>
        <dbReference type="ARBA" id="ARBA00022753"/>
    </source>
</evidence>
<dbReference type="GO" id="GO:0045087">
    <property type="term" value="P:innate immune response"/>
    <property type="evidence" value="ECO:0007669"/>
    <property type="project" value="UniProtKB-KW"/>
</dbReference>
<evidence type="ECO:0000256" key="7">
    <source>
        <dbReference type="ARBA" id="ARBA00022859"/>
    </source>
</evidence>
<keyword evidence="10" id="KW-0458">Lysosome</keyword>
<keyword evidence="7" id="KW-0391">Immunity</keyword>
<dbReference type="SMART" id="SM00407">
    <property type="entry name" value="IGc1"/>
    <property type="match status" value="1"/>
</dbReference>
<keyword evidence="5" id="KW-0399">Innate immunity</keyword>
<dbReference type="GO" id="GO:0001916">
    <property type="term" value="P:positive regulation of T cell mediated cytotoxicity"/>
    <property type="evidence" value="ECO:0007669"/>
    <property type="project" value="TreeGrafter"/>
</dbReference>
<dbReference type="InterPro" id="IPR036179">
    <property type="entry name" value="Ig-like_dom_sf"/>
</dbReference>
<evidence type="ECO:0000256" key="5">
    <source>
        <dbReference type="ARBA" id="ARBA00022588"/>
    </source>
</evidence>
<dbReference type="SUPFAM" id="SSF54452">
    <property type="entry name" value="MHC antigen-recognition domain"/>
    <property type="match status" value="1"/>
</dbReference>
<feature type="domain" description="Ig-like" evidence="15">
    <location>
        <begin position="187"/>
        <end position="287"/>
    </location>
</feature>
<dbReference type="GO" id="GO:0071723">
    <property type="term" value="F:lipopeptide binding"/>
    <property type="evidence" value="ECO:0007669"/>
    <property type="project" value="TreeGrafter"/>
</dbReference>
<evidence type="ECO:0000256" key="10">
    <source>
        <dbReference type="ARBA" id="ARBA00023228"/>
    </source>
</evidence>
<evidence type="ECO:0000256" key="11">
    <source>
        <dbReference type="ARBA" id="ARBA00023319"/>
    </source>
</evidence>
<dbReference type="Pfam" id="PF16497">
    <property type="entry name" value="MHC_I_3"/>
    <property type="match status" value="1"/>
</dbReference>
<evidence type="ECO:0000313" key="17">
    <source>
        <dbReference type="RefSeq" id="XP_007945944.1"/>
    </source>
</evidence>
<evidence type="ECO:0000256" key="2">
    <source>
        <dbReference type="ARBA" id="ARBA00004608"/>
    </source>
</evidence>
<dbReference type="GeneID" id="103202808"/>
<feature type="chain" id="PRO_5034527971" evidence="14">
    <location>
        <begin position="18"/>
        <end position="335"/>
    </location>
</feature>
<gene>
    <name evidence="17" type="primary">CD1D</name>
</gene>
<comment type="subcellular location">
    <subcellularLocation>
        <location evidence="1">Cell membrane</location>
        <topology evidence="1">Single-pass type I membrane protein</topology>
    </subcellularLocation>
    <subcellularLocation>
        <location evidence="2">Endosome membrane</location>
    </subcellularLocation>
    <subcellularLocation>
        <location evidence="3">Lysosome membrane</location>
    </subcellularLocation>
</comment>
<keyword evidence="16" id="KW-1185">Reference proteome</keyword>
<keyword evidence="13" id="KW-0812">Transmembrane</keyword>
<dbReference type="PROSITE" id="PS50835">
    <property type="entry name" value="IG_LIKE"/>
    <property type="match status" value="1"/>
</dbReference>
<keyword evidence="14" id="KW-0732">Signal</keyword>
<sequence>MGCLTLLLLLGVPHVWGSSEVPTAPKNFTLRFLQISSFANSSWTRTDCSMWLGELQTHSWNNDSDAFSFLLPWSHGNFSEQQWEKLHHLFQVYRISFKRDVQELVKMVHGAYPIELQISAGCEVHAGNGSESFFHVAWQGIDILSFQGTSWEPAPEAPPWVQVVSKVLNLDQGTKEMVQWLLNDTCPQFVRGLVEAGKSELEKQEKPEAWLSYGPSPGPGHLLLVCHVSGFYPKPVWVMWMQREEQQPGSQRGDVLPNADGTWYVRVTLDVVAEEAAGLSCRVKHSSLGGKDIILYWDRSHVSLGWIILAVLVLLLLIAGFILWFMRHRSYKSIL</sequence>
<keyword evidence="9" id="KW-0325">Glycoprotein</keyword>
<dbReference type="FunFam" id="2.60.40.10:FF:000254">
    <property type="entry name" value="Antigen-presenting glycoprotein CD1d1"/>
    <property type="match status" value="1"/>
</dbReference>
<evidence type="ECO:0000256" key="13">
    <source>
        <dbReference type="SAM" id="Phobius"/>
    </source>
</evidence>
<evidence type="ECO:0000256" key="14">
    <source>
        <dbReference type="SAM" id="SignalP"/>
    </source>
</evidence>
<dbReference type="GO" id="GO:0010008">
    <property type="term" value="C:endosome membrane"/>
    <property type="evidence" value="ECO:0007669"/>
    <property type="project" value="UniProtKB-SubCell"/>
</dbReference>
<dbReference type="Gene3D" id="2.60.40.10">
    <property type="entry name" value="Immunoglobulins"/>
    <property type="match status" value="1"/>
</dbReference>
<dbReference type="OrthoDB" id="8890485at2759"/>
<evidence type="ECO:0000256" key="12">
    <source>
        <dbReference type="ARBA" id="ARBA00037531"/>
    </source>
</evidence>
<dbReference type="InterPro" id="IPR050208">
    <property type="entry name" value="MHC_class-I_related"/>
</dbReference>
<evidence type="ECO:0000256" key="4">
    <source>
        <dbReference type="ARBA" id="ARBA00022475"/>
    </source>
</evidence>
<dbReference type="FunFam" id="3.30.500.10:FF:000002">
    <property type="entry name" value="Antigen-presenting glycoprotein CD1d1"/>
    <property type="match status" value="1"/>
</dbReference>
<dbReference type="GO" id="GO:0030883">
    <property type="term" value="F:endogenous lipid antigen binding"/>
    <property type="evidence" value="ECO:0007669"/>
    <property type="project" value="TreeGrafter"/>
</dbReference>
<name>A0A8B7AD84_ORYAF</name>
<evidence type="ECO:0000259" key="15">
    <source>
        <dbReference type="PROSITE" id="PS50835"/>
    </source>
</evidence>